<evidence type="ECO:0000313" key="3">
    <source>
        <dbReference type="EMBL" id="CEK96882.1"/>
    </source>
</evidence>
<feature type="compositionally biased region" description="Basic residues" evidence="1">
    <location>
        <begin position="163"/>
        <end position="172"/>
    </location>
</feature>
<feature type="region of interest" description="Disordered" evidence="1">
    <location>
        <begin position="149"/>
        <end position="172"/>
    </location>
</feature>
<feature type="non-terminal residue" evidence="3">
    <location>
        <position position="172"/>
    </location>
</feature>
<organism evidence="3">
    <name type="scientific">Arion vulgaris</name>
    <dbReference type="NCBI Taxonomy" id="1028688"/>
    <lineage>
        <taxon>Eukaryota</taxon>
        <taxon>Metazoa</taxon>
        <taxon>Spiralia</taxon>
        <taxon>Lophotrochozoa</taxon>
        <taxon>Mollusca</taxon>
        <taxon>Gastropoda</taxon>
        <taxon>Heterobranchia</taxon>
        <taxon>Euthyneura</taxon>
        <taxon>Panpulmonata</taxon>
        <taxon>Eupulmonata</taxon>
        <taxon>Stylommatophora</taxon>
        <taxon>Helicina</taxon>
        <taxon>Arionoidea</taxon>
        <taxon>Arionidae</taxon>
        <taxon>Arion</taxon>
    </lineage>
</organism>
<dbReference type="GO" id="GO:0009062">
    <property type="term" value="P:fatty acid catabolic process"/>
    <property type="evidence" value="ECO:0007669"/>
    <property type="project" value="TreeGrafter"/>
</dbReference>
<name>A0A0B7BVD2_9EUPU</name>
<feature type="domain" description="Lipin N-terminal" evidence="2">
    <location>
        <begin position="5"/>
        <end position="105"/>
    </location>
</feature>
<dbReference type="GO" id="GO:0008195">
    <property type="term" value="F:phosphatidate phosphatase activity"/>
    <property type="evidence" value="ECO:0007669"/>
    <property type="project" value="TreeGrafter"/>
</dbReference>
<dbReference type="GO" id="GO:0019432">
    <property type="term" value="P:triglyceride biosynthetic process"/>
    <property type="evidence" value="ECO:0007669"/>
    <property type="project" value="TreeGrafter"/>
</dbReference>
<dbReference type="GO" id="GO:0003713">
    <property type="term" value="F:transcription coactivator activity"/>
    <property type="evidence" value="ECO:0007669"/>
    <property type="project" value="TreeGrafter"/>
</dbReference>
<evidence type="ECO:0000256" key="1">
    <source>
        <dbReference type="SAM" id="MobiDB-lite"/>
    </source>
</evidence>
<gene>
    <name evidence="3" type="primary">ORF213845</name>
</gene>
<proteinExistence type="predicted"/>
<evidence type="ECO:0000259" key="2">
    <source>
        <dbReference type="Pfam" id="PF04571"/>
    </source>
</evidence>
<dbReference type="AlphaFoldDB" id="A0A0B7BVD2"/>
<dbReference type="InterPro" id="IPR007651">
    <property type="entry name" value="Lipin_N"/>
</dbReference>
<reference evidence="3" key="1">
    <citation type="submission" date="2014-12" db="EMBL/GenBank/DDBJ databases">
        <title>Insight into the proteome of Arion vulgaris.</title>
        <authorList>
            <person name="Aradska J."/>
            <person name="Bulat T."/>
            <person name="Smidak R."/>
            <person name="Sarate P."/>
            <person name="Gangsoo J."/>
            <person name="Sialana F."/>
            <person name="Bilban M."/>
            <person name="Lubec G."/>
        </authorList>
    </citation>
    <scope>NUCLEOTIDE SEQUENCE</scope>
    <source>
        <tissue evidence="3">Skin</tissue>
    </source>
</reference>
<feature type="compositionally biased region" description="Basic and acidic residues" evidence="1">
    <location>
        <begin position="149"/>
        <end position="161"/>
    </location>
</feature>
<accession>A0A0B7BVD2</accession>
<dbReference type="Pfam" id="PF04571">
    <property type="entry name" value="Lipin_N"/>
    <property type="match status" value="1"/>
</dbReference>
<dbReference type="EMBL" id="HACG01050017">
    <property type="protein sequence ID" value="CEK96882.1"/>
    <property type="molecule type" value="Transcribed_RNA"/>
</dbReference>
<dbReference type="InterPro" id="IPR026058">
    <property type="entry name" value="LIPIN"/>
</dbReference>
<protein>
    <recommendedName>
        <fullName evidence="2">Lipin N-terminal domain-containing protein</fullName>
    </recommendedName>
</protein>
<dbReference type="PANTHER" id="PTHR12181">
    <property type="entry name" value="LIPIN"/>
    <property type="match status" value="1"/>
</dbReference>
<dbReference type="GO" id="GO:0045944">
    <property type="term" value="P:positive regulation of transcription by RNA polymerase II"/>
    <property type="evidence" value="ECO:0007669"/>
    <property type="project" value="TreeGrafter"/>
</dbReference>
<dbReference type="GO" id="GO:0005634">
    <property type="term" value="C:nucleus"/>
    <property type="evidence" value="ECO:0007669"/>
    <property type="project" value="TreeGrafter"/>
</dbReference>
<dbReference type="GO" id="GO:0032869">
    <property type="term" value="P:cellular response to insulin stimulus"/>
    <property type="evidence" value="ECO:0007669"/>
    <property type="project" value="TreeGrafter"/>
</dbReference>
<dbReference type="PANTHER" id="PTHR12181:SF12">
    <property type="entry name" value="PHOSPHATIDATE PHOSPHATASE"/>
    <property type="match status" value="1"/>
</dbReference>
<sequence length="172" mass="19213">MSFGFVGRMVQSLKGFYNGINPATLTGAIDVVIVKQSDGTYNSSPFHVRFGKLGVLRSREKVVDIEINGEPTDLQMKLGEAGEAFFVQELESEDESIPDYLATSPLPSAAHQMEKGVEDLHRQARMESDLIDQVKERLQTCDNVLTIRDPRSDSSWDELKASGKPRRKVLKK</sequence>